<feature type="domain" description="ABC transporter" evidence="8">
    <location>
        <begin position="266"/>
        <end position="479"/>
    </location>
</feature>
<dbReference type="Gene3D" id="3.40.50.300">
    <property type="entry name" value="P-loop containing nucleotide triphosphate hydrolases"/>
    <property type="match status" value="2"/>
</dbReference>
<dbReference type="EC" id="3.6.3.-" evidence="9"/>
<proteinExistence type="inferred from homology"/>
<reference evidence="10" key="1">
    <citation type="submission" date="2016-12" db="EMBL/GenBank/DDBJ databases">
        <authorList>
            <person name="Rodrigo-Torres L."/>
            <person name="Arahal R.D."/>
            <person name="Lucena T."/>
        </authorList>
    </citation>
    <scope>NUCLEOTIDE SEQUENCE [LARGE SCALE GENOMIC DNA]</scope>
</reference>
<dbReference type="InterPro" id="IPR003593">
    <property type="entry name" value="AAA+_ATPase"/>
</dbReference>
<dbReference type="PANTHER" id="PTHR43297">
    <property type="entry name" value="OLIGOPEPTIDE TRANSPORT ATP-BINDING PROTEIN APPD"/>
    <property type="match status" value="1"/>
</dbReference>
<comment type="subcellular location">
    <subcellularLocation>
        <location evidence="1">Cell inner membrane</location>
        <topology evidence="1">Peripheral membrane protein</topology>
    </subcellularLocation>
</comment>
<dbReference type="Proteomes" id="UP000184600">
    <property type="component" value="Unassembled WGS sequence"/>
</dbReference>
<dbReference type="EMBL" id="FRFG01000019">
    <property type="protein sequence ID" value="SHO56036.1"/>
    <property type="molecule type" value="Genomic_DNA"/>
</dbReference>
<dbReference type="InterPro" id="IPR003439">
    <property type="entry name" value="ABC_transporter-like_ATP-bd"/>
</dbReference>
<evidence type="ECO:0000313" key="10">
    <source>
        <dbReference type="Proteomes" id="UP000184600"/>
    </source>
</evidence>
<gene>
    <name evidence="9" type="primary">gsiA_2</name>
    <name evidence="9" type="ORF">VQ7734_01799</name>
</gene>
<keyword evidence="4" id="KW-1003">Cell membrane</keyword>
<evidence type="ECO:0000256" key="2">
    <source>
        <dbReference type="ARBA" id="ARBA00005417"/>
    </source>
</evidence>
<dbReference type="PROSITE" id="PS00211">
    <property type="entry name" value="ABC_TRANSPORTER_1"/>
    <property type="match status" value="1"/>
</dbReference>
<name>A0A1M7YU66_9VIBR</name>
<evidence type="ECO:0000256" key="3">
    <source>
        <dbReference type="ARBA" id="ARBA00022448"/>
    </source>
</evidence>
<dbReference type="Pfam" id="PF00005">
    <property type="entry name" value="ABC_tran"/>
    <property type="match status" value="2"/>
</dbReference>
<evidence type="ECO:0000256" key="5">
    <source>
        <dbReference type="ARBA" id="ARBA00022741"/>
    </source>
</evidence>
<keyword evidence="3" id="KW-0813">Transport</keyword>
<organism evidence="9 10">
    <name type="scientific">Vibrio quintilis</name>
    <dbReference type="NCBI Taxonomy" id="1117707"/>
    <lineage>
        <taxon>Bacteria</taxon>
        <taxon>Pseudomonadati</taxon>
        <taxon>Pseudomonadota</taxon>
        <taxon>Gammaproteobacteria</taxon>
        <taxon>Vibrionales</taxon>
        <taxon>Vibrionaceae</taxon>
        <taxon>Vibrio</taxon>
    </lineage>
</organism>
<comment type="similarity">
    <text evidence="2">Belongs to the ABC transporter superfamily.</text>
</comment>
<evidence type="ECO:0000256" key="6">
    <source>
        <dbReference type="ARBA" id="ARBA00022840"/>
    </source>
</evidence>
<dbReference type="GO" id="GO:0016887">
    <property type="term" value="F:ATP hydrolysis activity"/>
    <property type="evidence" value="ECO:0007669"/>
    <property type="project" value="InterPro"/>
</dbReference>
<dbReference type="GO" id="GO:0005886">
    <property type="term" value="C:plasma membrane"/>
    <property type="evidence" value="ECO:0007669"/>
    <property type="project" value="UniProtKB-SubCell"/>
</dbReference>
<dbReference type="SMART" id="SM00382">
    <property type="entry name" value="AAA"/>
    <property type="match status" value="2"/>
</dbReference>
<feature type="domain" description="ABC transporter" evidence="8">
    <location>
        <begin position="5"/>
        <end position="245"/>
    </location>
</feature>
<protein>
    <submittedName>
        <fullName evidence="9">Glutathione import ATP-binding protein GsiA</fullName>
        <ecNumber evidence="9">3.6.3.-</ecNumber>
    </submittedName>
</protein>
<dbReference type="OrthoDB" id="9784450at2"/>
<sequence>MTPLLKVINLEVFHGELRMVGPVSFELARCESLTILGETGAGKSLLVKSIIGDLPPGFTASGEIYLAGSALHNLSPSEREQCWGTDFSILPQEPSLALDPLMRISGQVTEVHELVSGQSAEQAQQSFDRQLDEIGLSGHGTKYPAQLSGGMAQRSAYLCATSAGGKVLIADEPTKGLDNLHRDRLVDMLIQHRDRETLITITHDTQVAEQLAGQLIVLRDGEILEQGVAQDILSQPQHDYTRQLIEATHPQHWPDSPVQHAAQPLLSAHQLTIAAGNRVLLEDLSFTLHKGEILGISGPSGCGKSTLCQVILGLIPQQSGKIDYFESFRPGEKLKLYQDPPGAFAPQCTLGTLMDDICNKFAIEQSAVRQMMQRLNLHPELLTRTPRQVSGGELQRFAMLRVLLLKPKLLIADEPATRLDPLTAKETLALLMEVVQEIGCTMILVSHKKDLLTKLCHRVMDFSGPEAEFVCNHASLRYA</sequence>
<dbReference type="PROSITE" id="PS50893">
    <property type="entry name" value="ABC_TRANSPORTER_2"/>
    <property type="match status" value="2"/>
</dbReference>
<dbReference type="InterPro" id="IPR017871">
    <property type="entry name" value="ABC_transporter-like_CS"/>
</dbReference>
<accession>A0A1M7YU66</accession>
<dbReference type="PANTHER" id="PTHR43297:SF7">
    <property type="entry name" value="D,D-DIPEPTIDE TRANSPORT ATP-BINDING PROTEIN DDPD-RELATED"/>
    <property type="match status" value="1"/>
</dbReference>
<evidence type="ECO:0000256" key="7">
    <source>
        <dbReference type="ARBA" id="ARBA00023136"/>
    </source>
</evidence>
<keyword evidence="5" id="KW-0547">Nucleotide-binding</keyword>
<dbReference type="AlphaFoldDB" id="A0A1M7YU66"/>
<dbReference type="GO" id="GO:0005524">
    <property type="term" value="F:ATP binding"/>
    <property type="evidence" value="ECO:0007669"/>
    <property type="project" value="UniProtKB-KW"/>
</dbReference>
<dbReference type="InterPro" id="IPR050388">
    <property type="entry name" value="ABC_Ni/Peptide_Import"/>
</dbReference>
<evidence type="ECO:0000256" key="1">
    <source>
        <dbReference type="ARBA" id="ARBA00004417"/>
    </source>
</evidence>
<keyword evidence="9" id="KW-0378">Hydrolase</keyword>
<evidence type="ECO:0000259" key="8">
    <source>
        <dbReference type="PROSITE" id="PS50893"/>
    </source>
</evidence>
<keyword evidence="6 9" id="KW-0067">ATP-binding</keyword>
<keyword evidence="7" id="KW-0472">Membrane</keyword>
<keyword evidence="10" id="KW-1185">Reference proteome</keyword>
<dbReference type="RefSeq" id="WP_073581580.1">
    <property type="nucleotide sequence ID" value="NZ_AP024897.1"/>
</dbReference>
<dbReference type="STRING" id="1117707.VQ7734_01799"/>
<dbReference type="InterPro" id="IPR027417">
    <property type="entry name" value="P-loop_NTPase"/>
</dbReference>
<evidence type="ECO:0000256" key="4">
    <source>
        <dbReference type="ARBA" id="ARBA00022475"/>
    </source>
</evidence>
<evidence type="ECO:0000313" key="9">
    <source>
        <dbReference type="EMBL" id="SHO56036.1"/>
    </source>
</evidence>
<dbReference type="SUPFAM" id="SSF52540">
    <property type="entry name" value="P-loop containing nucleoside triphosphate hydrolases"/>
    <property type="match status" value="2"/>
</dbReference>